<reference evidence="1" key="1">
    <citation type="submission" date="2020-11" db="EMBL/GenBank/DDBJ databases">
        <authorList>
            <consortium name="DOE Joint Genome Institute"/>
            <person name="Ahrendt S."/>
            <person name="Riley R."/>
            <person name="Andreopoulos W."/>
            <person name="Labutti K."/>
            <person name="Pangilinan J."/>
            <person name="Ruiz-Duenas F.J."/>
            <person name="Barrasa J.M."/>
            <person name="Sanchez-Garcia M."/>
            <person name="Camarero S."/>
            <person name="Miyauchi S."/>
            <person name="Serrano A."/>
            <person name="Linde D."/>
            <person name="Babiker R."/>
            <person name="Drula E."/>
            <person name="Ayuso-Fernandez I."/>
            <person name="Pacheco R."/>
            <person name="Padilla G."/>
            <person name="Ferreira P."/>
            <person name="Barriuso J."/>
            <person name="Kellner H."/>
            <person name="Castanera R."/>
            <person name="Alfaro M."/>
            <person name="Ramirez L."/>
            <person name="Pisabarro A.G."/>
            <person name="Kuo A."/>
            <person name="Tritt A."/>
            <person name="Lipzen A."/>
            <person name="He G."/>
            <person name="Yan M."/>
            <person name="Ng V."/>
            <person name="Cullen D."/>
            <person name="Martin F."/>
            <person name="Rosso M.-N."/>
            <person name="Henrissat B."/>
            <person name="Hibbett D."/>
            <person name="Martinez A.T."/>
            <person name="Grigoriev I.V."/>
        </authorList>
    </citation>
    <scope>NUCLEOTIDE SEQUENCE</scope>
    <source>
        <strain evidence="1">CIRM-BRFM 674</strain>
    </source>
</reference>
<dbReference type="EMBL" id="MU155271">
    <property type="protein sequence ID" value="KAF9477110.1"/>
    <property type="molecule type" value="Genomic_DNA"/>
</dbReference>
<dbReference type="OrthoDB" id="3057577at2759"/>
<name>A0A9P5YZW6_9AGAR</name>
<evidence type="ECO:0000313" key="1">
    <source>
        <dbReference type="EMBL" id="KAF9477110.1"/>
    </source>
</evidence>
<gene>
    <name evidence="1" type="ORF">BDN70DRAFT_130151</name>
</gene>
<organism evidence="1 2">
    <name type="scientific">Pholiota conissans</name>
    <dbReference type="NCBI Taxonomy" id="109636"/>
    <lineage>
        <taxon>Eukaryota</taxon>
        <taxon>Fungi</taxon>
        <taxon>Dikarya</taxon>
        <taxon>Basidiomycota</taxon>
        <taxon>Agaricomycotina</taxon>
        <taxon>Agaricomycetes</taxon>
        <taxon>Agaricomycetidae</taxon>
        <taxon>Agaricales</taxon>
        <taxon>Agaricineae</taxon>
        <taxon>Strophariaceae</taxon>
        <taxon>Pholiota</taxon>
    </lineage>
</organism>
<dbReference type="Proteomes" id="UP000807469">
    <property type="component" value="Unassembled WGS sequence"/>
</dbReference>
<sequence>MEGNLAVLTILVDRNKVKDRPLDVLIYASKHGYTEIADKSAPLTLSVESKDIVAKARSAHIHDSFLVKWFRYREIHDNIYRMVITFECGRHLDLDSPKLDYCTRFKGFKDQILSAILELGFLRIEELVKIIHVGRQPLIERFCSACRHQVNETEDKLKAALAEVPLFSKM</sequence>
<dbReference type="AlphaFoldDB" id="A0A9P5YZW6"/>
<protein>
    <submittedName>
        <fullName evidence="1">Uncharacterized protein</fullName>
    </submittedName>
</protein>
<comment type="caution">
    <text evidence="1">The sequence shown here is derived from an EMBL/GenBank/DDBJ whole genome shotgun (WGS) entry which is preliminary data.</text>
</comment>
<keyword evidence="2" id="KW-1185">Reference proteome</keyword>
<accession>A0A9P5YZW6</accession>
<evidence type="ECO:0000313" key="2">
    <source>
        <dbReference type="Proteomes" id="UP000807469"/>
    </source>
</evidence>
<proteinExistence type="predicted"/>